<dbReference type="EMBL" id="HE806316">
    <property type="protein sequence ID" value="CCH58315.1"/>
    <property type="molecule type" value="Genomic_DNA"/>
</dbReference>
<evidence type="ECO:0000259" key="7">
    <source>
        <dbReference type="SMART" id="SM00014"/>
    </source>
</evidence>
<dbReference type="InterPro" id="IPR043216">
    <property type="entry name" value="PAP-like"/>
</dbReference>
<dbReference type="Pfam" id="PF01569">
    <property type="entry name" value="PAP2"/>
    <property type="match status" value="1"/>
</dbReference>
<feature type="domain" description="Phosphatidic acid phosphatase type 2/haloperoxidase" evidence="7">
    <location>
        <begin position="115"/>
        <end position="253"/>
    </location>
</feature>
<dbReference type="OMA" id="YGLDICQ"/>
<dbReference type="eggNOG" id="KOG3030">
    <property type="taxonomic scope" value="Eukaryota"/>
</dbReference>
<dbReference type="STRING" id="1071380.I2GW13"/>
<dbReference type="GO" id="GO:0016020">
    <property type="term" value="C:membrane"/>
    <property type="evidence" value="ECO:0007669"/>
    <property type="project" value="UniProtKB-SubCell"/>
</dbReference>
<evidence type="ECO:0000256" key="3">
    <source>
        <dbReference type="ARBA" id="ARBA00022692"/>
    </source>
</evidence>
<evidence type="ECO:0000313" key="9">
    <source>
        <dbReference type="Proteomes" id="UP000002866"/>
    </source>
</evidence>
<dbReference type="Gene3D" id="1.20.144.10">
    <property type="entry name" value="Phosphatidic acid phosphatase type 2/haloperoxidase"/>
    <property type="match status" value="1"/>
</dbReference>
<dbReference type="PANTHER" id="PTHR10165:SF155">
    <property type="entry name" value="LIPID PHOSPHATE PHOSPHATASE 1"/>
    <property type="match status" value="1"/>
</dbReference>
<keyword evidence="4 6" id="KW-1133">Transmembrane helix</keyword>
<evidence type="ECO:0000256" key="2">
    <source>
        <dbReference type="ARBA" id="ARBA00008816"/>
    </source>
</evidence>
<dbReference type="FunCoup" id="I2GW13">
    <property type="interactions" value="71"/>
</dbReference>
<dbReference type="GeneID" id="14492840"/>
<dbReference type="SMART" id="SM00014">
    <property type="entry name" value="acidPPc"/>
    <property type="match status" value="1"/>
</dbReference>
<dbReference type="GO" id="GO:0046839">
    <property type="term" value="P:phospholipid dephosphorylation"/>
    <property type="evidence" value="ECO:0007669"/>
    <property type="project" value="TreeGrafter"/>
</dbReference>
<evidence type="ECO:0000256" key="6">
    <source>
        <dbReference type="SAM" id="Phobius"/>
    </source>
</evidence>
<sequence length="274" mass="31798">MQQTKRHEFLKYIYQFIVYYSLIAFSFAIFATTEFYSTPRYQDKKFQLTNKHISKSYVSNEVISGKQLLVLCTIPGLLIIVLQCFFGNLSNQLKFTKGENLKPYFISKKLHFLHLSLIAFVLILNLNGAVTNVLKLVIGNLRPDFIARCMPDPNLTTDLNVWYNLQVCTQPNKAILFEGLKSTPSGHSSFVTCSLGFLYFWQKKFINGPNWRNLWCIIIPIIVMVSRLTDHRHHWYDVLFGSSIGGLVIYICWSRLLKPIDPYEAENQEMETMV</sequence>
<dbReference type="InterPro" id="IPR036938">
    <property type="entry name" value="PAP2/HPO_sf"/>
</dbReference>
<keyword evidence="9" id="KW-1185">Reference proteome</keyword>
<dbReference type="GO" id="GO:0008195">
    <property type="term" value="F:phosphatidate phosphatase activity"/>
    <property type="evidence" value="ECO:0007669"/>
    <property type="project" value="EnsemblFungi"/>
</dbReference>
<dbReference type="InParanoid" id="I2GW13"/>
<keyword evidence="5 6" id="KW-0472">Membrane</keyword>
<evidence type="ECO:0000313" key="8">
    <source>
        <dbReference type="EMBL" id="CCH58315.1"/>
    </source>
</evidence>
<dbReference type="RefSeq" id="XP_004177834.1">
    <property type="nucleotide sequence ID" value="XM_004177786.1"/>
</dbReference>
<dbReference type="HOGENOM" id="CLU_021458_4_0_1"/>
<accession>I2GW13</accession>
<dbReference type="SUPFAM" id="SSF48317">
    <property type="entry name" value="Acid phosphatase/Vanadium-dependent haloperoxidase"/>
    <property type="match status" value="1"/>
</dbReference>
<organism evidence="8 9">
    <name type="scientific">Henningerozyma blattae (strain ATCC 34711 / CBS 6284 / DSM 70876 / NBRC 10599 / NRRL Y-10934 / UCD 77-7)</name>
    <name type="common">Yeast</name>
    <name type="synonym">Tetrapisispora blattae</name>
    <dbReference type="NCBI Taxonomy" id="1071380"/>
    <lineage>
        <taxon>Eukaryota</taxon>
        <taxon>Fungi</taxon>
        <taxon>Dikarya</taxon>
        <taxon>Ascomycota</taxon>
        <taxon>Saccharomycotina</taxon>
        <taxon>Saccharomycetes</taxon>
        <taxon>Saccharomycetales</taxon>
        <taxon>Saccharomycetaceae</taxon>
        <taxon>Henningerozyma</taxon>
    </lineage>
</organism>
<feature type="transmembrane region" description="Helical" evidence="6">
    <location>
        <begin position="110"/>
        <end position="130"/>
    </location>
</feature>
<dbReference type="Proteomes" id="UP000002866">
    <property type="component" value="Chromosome 1"/>
</dbReference>
<keyword evidence="3 6" id="KW-0812">Transmembrane</keyword>
<dbReference type="OrthoDB" id="10030083at2759"/>
<feature type="transmembrane region" description="Helical" evidence="6">
    <location>
        <begin position="12"/>
        <end position="31"/>
    </location>
</feature>
<dbReference type="GO" id="GO:0006644">
    <property type="term" value="P:phospholipid metabolic process"/>
    <property type="evidence" value="ECO:0007669"/>
    <property type="project" value="EnsemblFungi"/>
</dbReference>
<dbReference type="PANTHER" id="PTHR10165">
    <property type="entry name" value="LIPID PHOSPHATE PHOSPHATASE"/>
    <property type="match status" value="1"/>
</dbReference>
<proteinExistence type="inferred from homology"/>
<dbReference type="AlphaFoldDB" id="I2GW13"/>
<evidence type="ECO:0000256" key="5">
    <source>
        <dbReference type="ARBA" id="ARBA00023136"/>
    </source>
</evidence>
<comment type="subcellular location">
    <subcellularLocation>
        <location evidence="1">Membrane</location>
        <topology evidence="1">Multi-pass membrane protein</topology>
    </subcellularLocation>
</comment>
<feature type="transmembrane region" description="Helical" evidence="6">
    <location>
        <begin position="235"/>
        <end position="253"/>
    </location>
</feature>
<evidence type="ECO:0000256" key="1">
    <source>
        <dbReference type="ARBA" id="ARBA00004141"/>
    </source>
</evidence>
<name>I2GW13_HENB6</name>
<gene>
    <name evidence="8" type="primary">TBLA0A05220</name>
    <name evidence="8" type="ORF">TBLA_0A05220</name>
</gene>
<feature type="transmembrane region" description="Helical" evidence="6">
    <location>
        <begin position="68"/>
        <end position="89"/>
    </location>
</feature>
<comment type="similarity">
    <text evidence="2">Belongs to the PA-phosphatase related phosphoesterase family.</text>
</comment>
<reference evidence="8 9" key="1">
    <citation type="journal article" date="2011" name="Proc. Natl. Acad. Sci. U.S.A.">
        <title>Evolutionary erosion of yeast sex chromosomes by mating-type switching accidents.</title>
        <authorList>
            <person name="Gordon J.L."/>
            <person name="Armisen D."/>
            <person name="Proux-Wera E."/>
            <person name="Oheigeartaigh S.S."/>
            <person name="Byrne K.P."/>
            <person name="Wolfe K.H."/>
        </authorList>
    </citation>
    <scope>NUCLEOTIDE SEQUENCE [LARGE SCALE GENOMIC DNA]</scope>
    <source>
        <strain evidence="9">ATCC 34711 / CBS 6284 / DSM 70876 / NBRC 10599 / NRRL Y-10934 / UCD 77-7</strain>
    </source>
</reference>
<dbReference type="CDD" id="cd03390">
    <property type="entry name" value="PAP2_containing_1_like"/>
    <property type="match status" value="1"/>
</dbReference>
<protein>
    <recommendedName>
        <fullName evidence="7">Phosphatidic acid phosphatase type 2/haloperoxidase domain-containing protein</fullName>
    </recommendedName>
</protein>
<evidence type="ECO:0000256" key="4">
    <source>
        <dbReference type="ARBA" id="ARBA00022989"/>
    </source>
</evidence>
<dbReference type="KEGG" id="tbl:TBLA_0A05220"/>
<dbReference type="InterPro" id="IPR000326">
    <property type="entry name" value="PAP2/HPO"/>
</dbReference>
<feature type="transmembrane region" description="Helical" evidence="6">
    <location>
        <begin position="213"/>
        <end position="229"/>
    </location>
</feature>